<evidence type="ECO:0000313" key="1">
    <source>
        <dbReference type="EMBL" id="SHM39385.1"/>
    </source>
</evidence>
<accession>A0A1M7IFE3</accession>
<dbReference type="EMBL" id="FRAV01000046">
    <property type="protein sequence ID" value="SHM39385.1"/>
    <property type="molecule type" value="Genomic_DNA"/>
</dbReference>
<sequence>MIKNWTLYFIILLLFPVLFFSQQQPKEFVSKKDSLLPGTATSISFTIENTTSENKVYDIHVETSSQYIVPIITKSEYPVSAGQSSVYIVPLRIAAECPQGNYTITLHGKEKNNGDPIIKSLQVIISGSKKLTVTAINSPEYVKAGETINSSFFLKNSGNITENLVLESKNAVLDNESQLLLLPGETKIITVSKKTNPDLGKNEYFNLNLSVSSADNLKENQTVYTTTKIISVKPIEDDIYHRLPISASLSFIGMQNRGVYHDGFQGEIYGKGTLDKDNKGQLEFHAVSKNPVEFSSFTQYEEYFINYKRDNFFVHLGDKTYTSSYLTEFARYGRGAEFRYNFKKISIGSFYNHPRFFLDVKDEFNIYSTFKINKESEITTGYLYKIPRTEDEGFSLNGLTLDSNAHLPYATGKFKLNKNIDVSGELAYSKTERTEGSAYMMQVLGSFERINGNIMYMRSSPQFAGYFTNTSTFNGNLQYKISKRLNLFVNYVQDAKNFKRDTLFLAAPYRNSLQYGINYKYAKKGSVMIYNGYQKYKDRLEPRQFDYYERFVRVSVDQEIGAFQINAQTQFGKTDNYLSDFKGNSSFYTLNLAFEKFKTSFNVYGSYAITSRYQMKNEKQIYYGARVLSRFSNSTYLSIFYQNNYLPEEYYNDRNLFEVLFHQQVFQGHDFDVSGRYALQRGQLGNKDFIFSVRYTWRFNAPVQKTAEYTTLSGNIGNLGAKKIEGIRLVMGSHLSVTDKNGNYIFKNVSPGDYLLEIDRSTTEINDIADISLPTQVLLTNKENIFNFNITTAANIQGMVKLNEASGNDQLSFAQFQFNKDKKKKESIIIEASNGEQVYRKIGFMGEKFDFTYLRPGNWNVKIYRNGLDKRYKISMDAFSFLLNPSETKDITINVVKQQTEVKYQQESIKVGYNEIKKKK</sequence>
<organism evidence="1 2">
    <name type="scientific">Chryseobacterium polytrichastri</name>
    <dbReference type="NCBI Taxonomy" id="1302687"/>
    <lineage>
        <taxon>Bacteria</taxon>
        <taxon>Pseudomonadati</taxon>
        <taxon>Bacteroidota</taxon>
        <taxon>Flavobacteriia</taxon>
        <taxon>Flavobacteriales</taxon>
        <taxon>Weeksellaceae</taxon>
        <taxon>Chryseobacterium group</taxon>
        <taxon>Chryseobacterium</taxon>
    </lineage>
</organism>
<dbReference type="OrthoDB" id="910082at2"/>
<reference evidence="2" key="1">
    <citation type="submission" date="2016-11" db="EMBL/GenBank/DDBJ databases">
        <authorList>
            <person name="Varghese N."/>
            <person name="Submissions S."/>
        </authorList>
    </citation>
    <scope>NUCLEOTIDE SEQUENCE [LARGE SCALE GENOMIC DNA]</scope>
    <source>
        <strain evidence="2">DSM 26899</strain>
    </source>
</reference>
<protein>
    <recommendedName>
        <fullName evidence="3">Carboxypeptidase regulatory-like domain-containing protein</fullName>
    </recommendedName>
</protein>
<evidence type="ECO:0008006" key="3">
    <source>
        <dbReference type="Google" id="ProtNLM"/>
    </source>
</evidence>
<proteinExistence type="predicted"/>
<name>A0A1M7IFE3_9FLAO</name>
<dbReference type="AlphaFoldDB" id="A0A1M7IFE3"/>
<gene>
    <name evidence="1" type="ORF">SAMN05444267_10466</name>
</gene>
<dbReference type="SUPFAM" id="SSF117074">
    <property type="entry name" value="Hypothetical protein PA1324"/>
    <property type="match status" value="1"/>
</dbReference>
<keyword evidence="2" id="KW-1185">Reference proteome</keyword>
<dbReference type="Proteomes" id="UP000184364">
    <property type="component" value="Unassembled WGS sequence"/>
</dbReference>
<evidence type="ECO:0000313" key="2">
    <source>
        <dbReference type="Proteomes" id="UP000184364"/>
    </source>
</evidence>
<dbReference type="STRING" id="1302687.SAMN05444267_10466"/>
<dbReference type="RefSeq" id="WP_073297062.1">
    <property type="nucleotide sequence ID" value="NZ_FRAV01000046.1"/>
</dbReference>